<evidence type="ECO:0000313" key="1">
    <source>
        <dbReference type="EMBL" id="GAJ09565.1"/>
    </source>
</evidence>
<name>X1VM78_9ZZZZ</name>
<dbReference type="AlphaFoldDB" id="X1VM78"/>
<reference evidence="1" key="1">
    <citation type="journal article" date="2014" name="Front. Microbiol.">
        <title>High frequency of phylogenetically diverse reductive dehalogenase-homologous genes in deep subseafloor sedimentary metagenomes.</title>
        <authorList>
            <person name="Kawai M."/>
            <person name="Futagami T."/>
            <person name="Toyoda A."/>
            <person name="Takaki Y."/>
            <person name="Nishi S."/>
            <person name="Hori S."/>
            <person name="Arai W."/>
            <person name="Tsubouchi T."/>
            <person name="Morono Y."/>
            <person name="Uchiyama I."/>
            <person name="Ito T."/>
            <person name="Fujiyama A."/>
            <person name="Inagaki F."/>
            <person name="Takami H."/>
        </authorList>
    </citation>
    <scope>NUCLEOTIDE SEQUENCE</scope>
    <source>
        <strain evidence="1">Expedition CK06-06</strain>
    </source>
</reference>
<protein>
    <submittedName>
        <fullName evidence="1">Uncharacterized protein</fullName>
    </submittedName>
</protein>
<dbReference type="EMBL" id="BARW01030776">
    <property type="protein sequence ID" value="GAJ09565.1"/>
    <property type="molecule type" value="Genomic_DNA"/>
</dbReference>
<gene>
    <name evidence="1" type="ORF">S12H4_49112</name>
</gene>
<comment type="caution">
    <text evidence="1">The sequence shown here is derived from an EMBL/GenBank/DDBJ whole genome shotgun (WGS) entry which is preliminary data.</text>
</comment>
<organism evidence="1">
    <name type="scientific">marine sediment metagenome</name>
    <dbReference type="NCBI Taxonomy" id="412755"/>
    <lineage>
        <taxon>unclassified sequences</taxon>
        <taxon>metagenomes</taxon>
        <taxon>ecological metagenomes</taxon>
    </lineage>
</organism>
<proteinExistence type="predicted"/>
<accession>X1VM78</accession>
<sequence>MGGENPDYICCQFVVVKLGDIIAQIFTRIAHIGDNFDRYTYPKIRPNPG</sequence>